<dbReference type="GO" id="GO:0046872">
    <property type="term" value="F:metal ion binding"/>
    <property type="evidence" value="ECO:0007669"/>
    <property type="project" value="InterPro"/>
</dbReference>
<dbReference type="InterPro" id="IPR006127">
    <property type="entry name" value="ZnuA-like"/>
</dbReference>
<evidence type="ECO:0000256" key="2">
    <source>
        <dbReference type="ARBA" id="ARBA00022448"/>
    </source>
</evidence>
<name>X1CGG5_9ZZZZ</name>
<comment type="similarity">
    <text evidence="1">Belongs to the bacterial solute-binding protein 9 family.</text>
</comment>
<dbReference type="AlphaFoldDB" id="X1CGG5"/>
<evidence type="ECO:0008006" key="5">
    <source>
        <dbReference type="Google" id="ProtNLM"/>
    </source>
</evidence>
<evidence type="ECO:0000256" key="1">
    <source>
        <dbReference type="ARBA" id="ARBA00011028"/>
    </source>
</evidence>
<dbReference type="GO" id="GO:0030001">
    <property type="term" value="P:metal ion transport"/>
    <property type="evidence" value="ECO:0007669"/>
    <property type="project" value="InterPro"/>
</dbReference>
<dbReference type="SUPFAM" id="SSF53807">
    <property type="entry name" value="Helical backbone' metal receptor"/>
    <property type="match status" value="1"/>
</dbReference>
<accession>X1CGG5</accession>
<keyword evidence="3" id="KW-0732">Signal</keyword>
<dbReference type="PANTHER" id="PTHR42953:SF3">
    <property type="entry name" value="HIGH-AFFINITY ZINC UPTAKE SYSTEM PROTEIN ZNUA"/>
    <property type="match status" value="1"/>
</dbReference>
<protein>
    <recommendedName>
        <fullName evidence="5">Cation ABC transporter substrate-binding protein</fullName>
    </recommendedName>
</protein>
<sequence>MELVDLDAELRGIFLGKERARFMVFHPAWGYFARAYDLEMVPIESEGKDPKPADLQRLIGKAKEYGIDVVFVQPEFSSKSAGIIAREIGGQVVFANPLALDWARNLKEVAARFKAALR</sequence>
<dbReference type="PANTHER" id="PTHR42953">
    <property type="entry name" value="HIGH-AFFINITY ZINC UPTAKE SYSTEM PROTEIN ZNUA-RELATED"/>
    <property type="match status" value="1"/>
</dbReference>
<dbReference type="Pfam" id="PF01297">
    <property type="entry name" value="ZnuA"/>
    <property type="match status" value="1"/>
</dbReference>
<dbReference type="Gene3D" id="3.40.50.1980">
    <property type="entry name" value="Nitrogenase molybdenum iron protein domain"/>
    <property type="match status" value="1"/>
</dbReference>
<evidence type="ECO:0000313" key="4">
    <source>
        <dbReference type="EMBL" id="GAG83326.1"/>
    </source>
</evidence>
<gene>
    <name evidence="4" type="ORF">S01H4_26249</name>
</gene>
<reference evidence="4" key="1">
    <citation type="journal article" date="2014" name="Front. Microbiol.">
        <title>High frequency of phylogenetically diverse reductive dehalogenase-homologous genes in deep subseafloor sedimentary metagenomes.</title>
        <authorList>
            <person name="Kawai M."/>
            <person name="Futagami T."/>
            <person name="Toyoda A."/>
            <person name="Takaki Y."/>
            <person name="Nishi S."/>
            <person name="Hori S."/>
            <person name="Arai W."/>
            <person name="Tsubouchi T."/>
            <person name="Morono Y."/>
            <person name="Uchiyama I."/>
            <person name="Ito T."/>
            <person name="Fujiyama A."/>
            <person name="Inagaki F."/>
            <person name="Takami H."/>
        </authorList>
    </citation>
    <scope>NUCLEOTIDE SEQUENCE</scope>
    <source>
        <strain evidence="4">Expedition CK06-06</strain>
    </source>
</reference>
<comment type="caution">
    <text evidence="4">The sequence shown here is derived from an EMBL/GenBank/DDBJ whole genome shotgun (WGS) entry which is preliminary data.</text>
</comment>
<evidence type="ECO:0000256" key="3">
    <source>
        <dbReference type="ARBA" id="ARBA00022729"/>
    </source>
</evidence>
<keyword evidence="2" id="KW-0813">Transport</keyword>
<proteinExistence type="inferred from homology"/>
<organism evidence="4">
    <name type="scientific">marine sediment metagenome</name>
    <dbReference type="NCBI Taxonomy" id="412755"/>
    <lineage>
        <taxon>unclassified sequences</taxon>
        <taxon>metagenomes</taxon>
        <taxon>ecological metagenomes</taxon>
    </lineage>
</organism>
<dbReference type="InterPro" id="IPR050492">
    <property type="entry name" value="Bact_metal-bind_prot9"/>
</dbReference>
<dbReference type="EMBL" id="BART01012626">
    <property type="protein sequence ID" value="GAG83326.1"/>
    <property type="molecule type" value="Genomic_DNA"/>
</dbReference>